<reference evidence="3" key="1">
    <citation type="journal article" date="2014" name="Front. Microbiol.">
        <title>High frequency of phylogenetically diverse reductive dehalogenase-homologous genes in deep subseafloor sedimentary metagenomes.</title>
        <authorList>
            <person name="Kawai M."/>
            <person name="Futagami T."/>
            <person name="Toyoda A."/>
            <person name="Takaki Y."/>
            <person name="Nishi S."/>
            <person name="Hori S."/>
            <person name="Arai W."/>
            <person name="Tsubouchi T."/>
            <person name="Morono Y."/>
            <person name="Uchiyama I."/>
            <person name="Ito T."/>
            <person name="Fujiyama A."/>
            <person name="Inagaki F."/>
            <person name="Takami H."/>
        </authorList>
    </citation>
    <scope>NUCLEOTIDE SEQUENCE</scope>
    <source>
        <strain evidence="3">Expedition CK06-06</strain>
    </source>
</reference>
<sequence>EIIVVNDGSVDDTESICKRYGDKIVYFRSNVNMGVAGARNRGFTLAGGQYIAYTDSDCVAQKDWLSTLVRYAVNNRVDVLGGAVLTPKDLNFFARCVGTLHKPGPILERENIAKDIPTANALFSKSLYREIKGFDETFRVSNEDTDLLIRMQLKGRKIHYEPRAKVYHYHKNNVHSFAKWRFDTGLGLCMLAKKYSFKVNRTYNLFNLALIPFLLLVTLVSLIARPIILL</sequence>
<dbReference type="InterPro" id="IPR050834">
    <property type="entry name" value="Glycosyltransf_2"/>
</dbReference>
<dbReference type="SUPFAM" id="SSF53448">
    <property type="entry name" value="Nucleotide-diphospho-sugar transferases"/>
    <property type="match status" value="1"/>
</dbReference>
<organism evidence="3">
    <name type="scientific">marine sediment metagenome</name>
    <dbReference type="NCBI Taxonomy" id="412755"/>
    <lineage>
        <taxon>unclassified sequences</taxon>
        <taxon>metagenomes</taxon>
        <taxon>ecological metagenomes</taxon>
    </lineage>
</organism>
<keyword evidence="1" id="KW-0472">Membrane</keyword>
<dbReference type="EMBL" id="BARW01034525">
    <property type="protein sequence ID" value="GAJ07344.1"/>
    <property type="molecule type" value="Genomic_DNA"/>
</dbReference>
<proteinExistence type="predicted"/>
<dbReference type="PANTHER" id="PTHR43685">
    <property type="entry name" value="GLYCOSYLTRANSFERASE"/>
    <property type="match status" value="1"/>
</dbReference>
<evidence type="ECO:0000313" key="3">
    <source>
        <dbReference type="EMBL" id="GAJ07344.1"/>
    </source>
</evidence>
<dbReference type="Gene3D" id="3.90.550.10">
    <property type="entry name" value="Spore Coat Polysaccharide Biosynthesis Protein SpsA, Chain A"/>
    <property type="match status" value="1"/>
</dbReference>
<dbReference type="Pfam" id="PF00535">
    <property type="entry name" value="Glycos_transf_2"/>
    <property type="match status" value="1"/>
</dbReference>
<comment type="caution">
    <text evidence="3">The sequence shown here is derived from an EMBL/GenBank/DDBJ whole genome shotgun (WGS) entry which is preliminary data.</text>
</comment>
<keyword evidence="1" id="KW-1133">Transmembrane helix</keyword>
<evidence type="ECO:0000259" key="2">
    <source>
        <dbReference type="Pfam" id="PF00535"/>
    </source>
</evidence>
<name>X1TQ10_9ZZZZ</name>
<feature type="transmembrane region" description="Helical" evidence="1">
    <location>
        <begin position="203"/>
        <end position="228"/>
    </location>
</feature>
<feature type="domain" description="Glycosyltransferase 2-like" evidence="2">
    <location>
        <begin position="1"/>
        <end position="130"/>
    </location>
</feature>
<feature type="non-terminal residue" evidence="3">
    <location>
        <position position="230"/>
    </location>
</feature>
<dbReference type="PANTHER" id="PTHR43685:SF2">
    <property type="entry name" value="GLYCOSYLTRANSFERASE 2-LIKE DOMAIN-CONTAINING PROTEIN"/>
    <property type="match status" value="1"/>
</dbReference>
<dbReference type="InterPro" id="IPR029044">
    <property type="entry name" value="Nucleotide-diphossugar_trans"/>
</dbReference>
<protein>
    <recommendedName>
        <fullName evidence="2">Glycosyltransferase 2-like domain-containing protein</fullName>
    </recommendedName>
</protein>
<gene>
    <name evidence="3" type="ORF">S12H4_54089</name>
</gene>
<dbReference type="AlphaFoldDB" id="X1TQ10"/>
<accession>X1TQ10</accession>
<keyword evidence="1" id="KW-0812">Transmembrane</keyword>
<dbReference type="InterPro" id="IPR001173">
    <property type="entry name" value="Glyco_trans_2-like"/>
</dbReference>
<evidence type="ECO:0000256" key="1">
    <source>
        <dbReference type="SAM" id="Phobius"/>
    </source>
</evidence>
<feature type="non-terminal residue" evidence="3">
    <location>
        <position position="1"/>
    </location>
</feature>